<evidence type="ECO:0000256" key="2">
    <source>
        <dbReference type="ARBA" id="ARBA00050613"/>
    </source>
</evidence>
<name>A0A0S4IXV3_BODSA</name>
<dbReference type="GO" id="GO:0008743">
    <property type="term" value="F:L-threonine 3-dehydrogenase activity"/>
    <property type="evidence" value="ECO:0007669"/>
    <property type="project" value="UniProtKB-EC"/>
</dbReference>
<evidence type="ECO:0000256" key="3">
    <source>
        <dbReference type="ARBA" id="ARBA00059023"/>
    </source>
</evidence>
<comment type="pathway">
    <text evidence="4">Amino-acid degradation; L-threonine degradation via oxydo-reductase pathway; glycine from L-threonine: step 1/2.</text>
</comment>
<evidence type="ECO:0000256" key="4">
    <source>
        <dbReference type="ARBA" id="ARBA00060557"/>
    </source>
</evidence>
<dbReference type="OMA" id="HWHASPR"/>
<proteinExistence type="inferred from homology"/>
<dbReference type="VEuPathDB" id="TriTrypDB:BSAL_70920"/>
<sequence length="346" mass="38549">MRSFTQTSFLRSSAGALRFASAKKNPKILITGGLGQIGTDLSIILRKKYGAENVIVTDINKASDSVLQAGPFFHCNSLESGRLEQLVVDNNVDWILHLSAIMSVLGEKIPHQCMDLNIDGLRIALEVARKHNLRIFAPSTMAVFGADAGKVMTKDDTILNPTTIYGITKVLLEQLGAYYNRKWGVDFRSIRYPGIISAATLPGGGTTDYAVHMYHYALNNQTFNCPVHANEPLPMMYIDDAVNGTVKFLEADRSLLKRCTYNMAGFSFTPDELHKSIEKHTKLSMTYEEGTSVAQGIAHSWPDSMDDTNARNDWGWKPEFLLDDMTKVMFDEIPRCHPAVPKLQKK</sequence>
<dbReference type="OrthoDB" id="16464at2759"/>
<dbReference type="EMBL" id="CYKH01000535">
    <property type="protein sequence ID" value="CUG05358.1"/>
    <property type="molecule type" value="Genomic_DNA"/>
</dbReference>
<accession>A0A0S4IXV3</accession>
<dbReference type="FunFam" id="3.40.50.720:FF:000077">
    <property type="entry name" value="L-threonine 3-dehydrogenase, mitochondrial"/>
    <property type="match status" value="1"/>
</dbReference>
<reference evidence="9" key="1">
    <citation type="submission" date="2015-09" db="EMBL/GenBank/DDBJ databases">
        <authorList>
            <consortium name="Pathogen Informatics"/>
        </authorList>
    </citation>
    <scope>NUCLEOTIDE SEQUENCE [LARGE SCALE GENOMIC DNA]</scope>
    <source>
        <strain evidence="9">Lake Konstanz</strain>
    </source>
</reference>
<dbReference type="InterPro" id="IPR051225">
    <property type="entry name" value="NAD(P)_epim/dehydratase"/>
</dbReference>
<gene>
    <name evidence="8" type="ORF">BSAL_70920</name>
</gene>
<dbReference type="AlphaFoldDB" id="A0A0S4IXV3"/>
<dbReference type="SUPFAM" id="SSF51735">
    <property type="entry name" value="NAD(P)-binding Rossmann-fold domains"/>
    <property type="match status" value="1"/>
</dbReference>
<comment type="catalytic activity">
    <reaction evidence="2">
        <text>L-threonine + NAD(+) = (2S)-2-amino-3-oxobutanoate + NADH + H(+)</text>
        <dbReference type="Rhea" id="RHEA:13161"/>
        <dbReference type="ChEBI" id="CHEBI:15378"/>
        <dbReference type="ChEBI" id="CHEBI:57540"/>
        <dbReference type="ChEBI" id="CHEBI:57926"/>
        <dbReference type="ChEBI" id="CHEBI:57945"/>
        <dbReference type="ChEBI" id="CHEBI:78948"/>
        <dbReference type="EC" id="1.1.1.103"/>
    </reaction>
</comment>
<dbReference type="PANTHER" id="PTHR42687">
    <property type="entry name" value="L-THREONINE 3-DEHYDROGENASE"/>
    <property type="match status" value="1"/>
</dbReference>
<evidence type="ECO:0000313" key="8">
    <source>
        <dbReference type="EMBL" id="CUG05358.1"/>
    </source>
</evidence>
<dbReference type="Gene3D" id="3.40.50.720">
    <property type="entry name" value="NAD(P)-binding Rossmann-like Domain"/>
    <property type="match status" value="1"/>
</dbReference>
<dbReference type="GO" id="GO:0006567">
    <property type="term" value="P:L-threonine catabolic process"/>
    <property type="evidence" value="ECO:0007669"/>
    <property type="project" value="TreeGrafter"/>
</dbReference>
<keyword evidence="9" id="KW-1185">Reference proteome</keyword>
<comment type="similarity">
    <text evidence="1">Belongs to the NAD(P)-dependent epimerase/dehydratase family.</text>
</comment>
<dbReference type="EC" id="1.1.1.103" evidence="5"/>
<evidence type="ECO:0000256" key="6">
    <source>
        <dbReference type="ARBA" id="ARBA00069940"/>
    </source>
</evidence>
<evidence type="ECO:0000313" key="9">
    <source>
        <dbReference type="Proteomes" id="UP000051952"/>
    </source>
</evidence>
<dbReference type="InterPro" id="IPR001509">
    <property type="entry name" value="Epimerase_deHydtase"/>
</dbReference>
<feature type="domain" description="NAD-dependent epimerase/dehydratase" evidence="7">
    <location>
        <begin position="28"/>
        <end position="263"/>
    </location>
</feature>
<dbReference type="InterPro" id="IPR036291">
    <property type="entry name" value="NAD(P)-bd_dom_sf"/>
</dbReference>
<protein>
    <recommendedName>
        <fullName evidence="6">L-threonine 3-dehydrogenase, mitochondrial</fullName>
        <ecNumber evidence="5">1.1.1.103</ecNumber>
    </recommendedName>
</protein>
<evidence type="ECO:0000256" key="5">
    <source>
        <dbReference type="ARBA" id="ARBA00066604"/>
    </source>
</evidence>
<comment type="function">
    <text evidence="3">Catalyzes the NAD(+)-dependent oxidation of L-threonine to 2-amino-3-ketobutyrate, mediating L-threonine catabolism.</text>
</comment>
<dbReference type="PANTHER" id="PTHR42687:SF1">
    <property type="entry name" value="L-THREONINE 3-DEHYDROGENASE, MITOCHONDRIAL"/>
    <property type="match status" value="1"/>
</dbReference>
<dbReference type="Proteomes" id="UP000051952">
    <property type="component" value="Unassembled WGS sequence"/>
</dbReference>
<dbReference type="Pfam" id="PF01370">
    <property type="entry name" value="Epimerase"/>
    <property type="match status" value="1"/>
</dbReference>
<organism evidence="8 9">
    <name type="scientific">Bodo saltans</name>
    <name type="common">Flagellated protozoan</name>
    <dbReference type="NCBI Taxonomy" id="75058"/>
    <lineage>
        <taxon>Eukaryota</taxon>
        <taxon>Discoba</taxon>
        <taxon>Euglenozoa</taxon>
        <taxon>Kinetoplastea</taxon>
        <taxon>Metakinetoplastina</taxon>
        <taxon>Eubodonida</taxon>
        <taxon>Bodonidae</taxon>
        <taxon>Bodo</taxon>
    </lineage>
</organism>
<evidence type="ECO:0000259" key="7">
    <source>
        <dbReference type="Pfam" id="PF01370"/>
    </source>
</evidence>
<evidence type="ECO:0000256" key="1">
    <source>
        <dbReference type="ARBA" id="ARBA00007637"/>
    </source>
</evidence>